<keyword evidence="1" id="KW-0472">Membrane</keyword>
<evidence type="ECO:0000256" key="1">
    <source>
        <dbReference type="SAM" id="Phobius"/>
    </source>
</evidence>
<dbReference type="EMBL" id="VSSQ01127779">
    <property type="protein sequence ID" value="MPN56895.1"/>
    <property type="molecule type" value="Genomic_DNA"/>
</dbReference>
<feature type="transmembrane region" description="Helical" evidence="1">
    <location>
        <begin position="20"/>
        <end position="40"/>
    </location>
</feature>
<keyword evidence="1" id="KW-0812">Transmembrane</keyword>
<name>A0A645IZM2_9ZZZZ</name>
<reference evidence="2" key="1">
    <citation type="submission" date="2019-08" db="EMBL/GenBank/DDBJ databases">
        <authorList>
            <person name="Kucharzyk K."/>
            <person name="Murdoch R.W."/>
            <person name="Higgins S."/>
            <person name="Loffler F."/>
        </authorList>
    </citation>
    <scope>NUCLEOTIDE SEQUENCE</scope>
</reference>
<gene>
    <name evidence="2" type="ORF">SDC9_204588</name>
</gene>
<organism evidence="2">
    <name type="scientific">bioreactor metagenome</name>
    <dbReference type="NCBI Taxonomy" id="1076179"/>
    <lineage>
        <taxon>unclassified sequences</taxon>
        <taxon>metagenomes</taxon>
        <taxon>ecological metagenomes</taxon>
    </lineage>
</organism>
<comment type="caution">
    <text evidence="2">The sequence shown here is derived from an EMBL/GenBank/DDBJ whole genome shotgun (WGS) entry which is preliminary data.</text>
</comment>
<sequence length="63" mass="6563">MVSVSGEVLLNDSPNSETTAFSVAIFVLAPQFTVIVVVYVPGEVASKWKGSCTPADSSLIISC</sequence>
<evidence type="ECO:0000313" key="2">
    <source>
        <dbReference type="EMBL" id="MPN56895.1"/>
    </source>
</evidence>
<proteinExistence type="predicted"/>
<accession>A0A645IZM2</accession>
<keyword evidence="1" id="KW-1133">Transmembrane helix</keyword>
<dbReference type="AlphaFoldDB" id="A0A645IZM2"/>
<protein>
    <submittedName>
        <fullName evidence="2">Uncharacterized protein</fullName>
    </submittedName>
</protein>